<feature type="chain" id="PRO_5045205244" description="DUF306 domain-containing protein" evidence="1">
    <location>
        <begin position="33"/>
        <end position="162"/>
    </location>
</feature>
<protein>
    <recommendedName>
        <fullName evidence="4">DUF306 domain-containing protein</fullName>
    </recommendedName>
</protein>
<name>A0ABS2VI27_STRAS</name>
<evidence type="ECO:0000313" key="3">
    <source>
        <dbReference type="Proteomes" id="UP000788262"/>
    </source>
</evidence>
<evidence type="ECO:0000313" key="2">
    <source>
        <dbReference type="EMBL" id="MBN0042748.1"/>
    </source>
</evidence>
<evidence type="ECO:0000256" key="1">
    <source>
        <dbReference type="SAM" id="SignalP"/>
    </source>
</evidence>
<evidence type="ECO:0008006" key="4">
    <source>
        <dbReference type="Google" id="ProtNLM"/>
    </source>
</evidence>
<keyword evidence="3" id="KW-1185">Reference proteome</keyword>
<proteinExistence type="predicted"/>
<dbReference type="Proteomes" id="UP000788262">
    <property type="component" value="Unassembled WGS sequence"/>
</dbReference>
<keyword evidence="1" id="KW-0732">Signal</keyword>
<organism evidence="2 3">
    <name type="scientific">Streptomyces actuosus</name>
    <dbReference type="NCBI Taxonomy" id="1885"/>
    <lineage>
        <taxon>Bacteria</taxon>
        <taxon>Bacillati</taxon>
        <taxon>Actinomycetota</taxon>
        <taxon>Actinomycetes</taxon>
        <taxon>Kitasatosporales</taxon>
        <taxon>Streptomycetaceae</taxon>
        <taxon>Streptomyces</taxon>
    </lineage>
</organism>
<sequence>MKQKGSIMRRLPVVTVALVSVLGLASGGLVSAATDDAPAQRPTRASNWPVGYWMGTDPLDGGDSRRGFRRNADGEISLAGRDSYVTLCGGTDRALFSFSDGVVAGPRMTSDKFVITCFNNGDAVTLRADYVLIDRGLMRETLTRIDGSPVTEIYFHKVSVPK</sequence>
<feature type="signal peptide" evidence="1">
    <location>
        <begin position="1"/>
        <end position="32"/>
    </location>
</feature>
<gene>
    <name evidence="2" type="ORF">JS756_01200</name>
</gene>
<dbReference type="RefSeq" id="WP_205380976.1">
    <property type="nucleotide sequence ID" value="NZ_JAFFZS010000001.1"/>
</dbReference>
<reference evidence="2 3" key="1">
    <citation type="submission" date="2021-02" db="EMBL/GenBank/DDBJ databases">
        <title>Whole genome sequencing of Streptomyces actuosus VRA1.</title>
        <authorList>
            <person name="Sen G."/>
            <person name="Sen A."/>
        </authorList>
    </citation>
    <scope>NUCLEOTIDE SEQUENCE [LARGE SCALE GENOMIC DNA]</scope>
    <source>
        <strain evidence="2 3">VRA1</strain>
    </source>
</reference>
<comment type="caution">
    <text evidence="2">The sequence shown here is derived from an EMBL/GenBank/DDBJ whole genome shotgun (WGS) entry which is preliminary data.</text>
</comment>
<dbReference type="EMBL" id="JAFFZS010000001">
    <property type="protein sequence ID" value="MBN0042748.1"/>
    <property type="molecule type" value="Genomic_DNA"/>
</dbReference>
<accession>A0ABS2VI27</accession>